<dbReference type="EMBL" id="CP009287">
    <property type="protein sequence ID" value="AIQ68659.1"/>
    <property type="molecule type" value="Genomic_DNA"/>
</dbReference>
<reference evidence="1 2" key="1">
    <citation type="submission" date="2014-08" db="EMBL/GenBank/DDBJ databases">
        <title>Comparative genomics of the Paenibacillus odorifer group.</title>
        <authorList>
            <person name="den Bakker H.C."/>
            <person name="Tsai Y.-C."/>
            <person name="Martin N."/>
            <person name="Korlach J."/>
            <person name="Wiedmann M."/>
        </authorList>
    </citation>
    <scope>NUCLEOTIDE SEQUENCE [LARGE SCALE GENOMIC DNA]</scope>
    <source>
        <strain evidence="1 2">DSM 15220</strain>
    </source>
</reference>
<dbReference type="STRING" id="189425.PGRAT_14300"/>
<dbReference type="RefSeq" id="WP_025704159.1">
    <property type="nucleotide sequence ID" value="NZ_CP009287.1"/>
</dbReference>
<dbReference type="AlphaFoldDB" id="A0A089NHX8"/>
<organism evidence="1 2">
    <name type="scientific">Paenibacillus graminis</name>
    <dbReference type="NCBI Taxonomy" id="189425"/>
    <lineage>
        <taxon>Bacteria</taxon>
        <taxon>Bacillati</taxon>
        <taxon>Bacillota</taxon>
        <taxon>Bacilli</taxon>
        <taxon>Bacillales</taxon>
        <taxon>Paenibacillaceae</taxon>
        <taxon>Paenibacillus</taxon>
    </lineage>
</organism>
<sequence length="224" mass="25141">MKPWTLTKLPDPETLRRQMILLAVLDIICCEEEWLRVHRYDPDFQPGVQLGIIENGAGDHLYVLFTADGCVMKGFDHESPLSPHARDEYEVWPGMYEGLPGDLQAALHSSGDPLEAEEVTFCLWQENGNPVWMCGEWGELDSLDNKEAESGGADFLLGYLHETPDDYIEWAGDYFSGLQPLPLEPLRVLFGGGPVPEGLIAAINPERDEPQALTELKRLHELLN</sequence>
<evidence type="ECO:0000313" key="1">
    <source>
        <dbReference type="EMBL" id="AIQ68659.1"/>
    </source>
</evidence>
<keyword evidence="2" id="KW-1185">Reference proteome</keyword>
<name>A0A089NHX8_9BACL</name>
<dbReference type="Proteomes" id="UP000029500">
    <property type="component" value="Chromosome"/>
</dbReference>
<dbReference type="HOGENOM" id="CLU_097508_0_0_9"/>
<dbReference type="eggNOG" id="ENOG502ZAKW">
    <property type="taxonomic scope" value="Bacteria"/>
</dbReference>
<evidence type="ECO:0000313" key="2">
    <source>
        <dbReference type="Proteomes" id="UP000029500"/>
    </source>
</evidence>
<protein>
    <submittedName>
        <fullName evidence="1">Uncharacterized protein</fullName>
    </submittedName>
</protein>
<accession>A0A089NHX8</accession>
<dbReference type="OrthoDB" id="361945at2"/>
<proteinExistence type="predicted"/>
<gene>
    <name evidence="1" type="ORF">PGRAT_14300</name>
</gene>
<dbReference type="KEGG" id="pgm:PGRAT_14300"/>